<dbReference type="Pfam" id="PF13531">
    <property type="entry name" value="SBP_bac_11"/>
    <property type="match status" value="1"/>
</dbReference>
<sequence>MPKPGRRLLLLAAALLALAAPAAAAEIHVLTSGGLTAAYRALAPEFEKATGHRLVTAQGASMGSAPDAIPQRLARDEPADVLLLAGGALDRLIAEGKAMPGSRTDIAESRIGMAVRAGAPHPDISTMEGFRRALLAAKSIAYSASASGVYIETEMYRRMGLADELMPKSRKIFSERVGSVVARGEAELGFQQISELLPIQGIDFLGPIPPEVQQVTVFSAGLAAHAREPEAARALIAFLASPTARETLRRTGLDPVQR</sequence>
<dbReference type="InterPro" id="IPR050682">
    <property type="entry name" value="ModA/WtpA"/>
</dbReference>
<keyword evidence="1" id="KW-0732">Signal</keyword>
<reference evidence="2 3" key="1">
    <citation type="submission" date="2021-01" db="EMBL/GenBank/DDBJ databases">
        <title>Belnapia mucosa sp. nov. and Belnapia arida sp. nov., isolated from the Tabernas Desert (Almeria, Spain).</title>
        <authorList>
            <person name="Molina-Menor E."/>
            <person name="Vidal-Verdu A."/>
            <person name="Calonge A."/>
            <person name="Satari L."/>
            <person name="Pereto Magraner J."/>
            <person name="Porcar Miralles M."/>
        </authorList>
    </citation>
    <scope>NUCLEOTIDE SEQUENCE [LARGE SCALE GENOMIC DNA]</scope>
    <source>
        <strain evidence="2 3">T6</strain>
    </source>
</reference>
<dbReference type="PROSITE" id="PS51318">
    <property type="entry name" value="TAT"/>
    <property type="match status" value="1"/>
</dbReference>
<feature type="chain" id="PRO_5046227544" evidence="1">
    <location>
        <begin position="25"/>
        <end position="258"/>
    </location>
</feature>
<evidence type="ECO:0000313" key="3">
    <source>
        <dbReference type="Proteomes" id="UP000606490"/>
    </source>
</evidence>
<accession>A0ABS1V8R3</accession>
<feature type="signal peptide" evidence="1">
    <location>
        <begin position="1"/>
        <end position="24"/>
    </location>
</feature>
<protein>
    <submittedName>
        <fullName evidence="2">Substrate-binding domain-containing protein</fullName>
    </submittedName>
</protein>
<keyword evidence="3" id="KW-1185">Reference proteome</keyword>
<dbReference type="EMBL" id="JAEUXJ010000012">
    <property type="protein sequence ID" value="MBL6458054.1"/>
    <property type="molecule type" value="Genomic_DNA"/>
</dbReference>
<dbReference type="PANTHER" id="PTHR30632">
    <property type="entry name" value="MOLYBDATE-BINDING PERIPLASMIC PROTEIN"/>
    <property type="match status" value="1"/>
</dbReference>
<dbReference type="Gene3D" id="3.40.190.10">
    <property type="entry name" value="Periplasmic binding protein-like II"/>
    <property type="match status" value="2"/>
</dbReference>
<proteinExistence type="predicted"/>
<dbReference type="Proteomes" id="UP000606490">
    <property type="component" value="Unassembled WGS sequence"/>
</dbReference>
<dbReference type="InterPro" id="IPR006311">
    <property type="entry name" value="TAT_signal"/>
</dbReference>
<name>A0ABS1V8R3_9PROT</name>
<evidence type="ECO:0000256" key="1">
    <source>
        <dbReference type="SAM" id="SignalP"/>
    </source>
</evidence>
<evidence type="ECO:0000313" key="2">
    <source>
        <dbReference type="EMBL" id="MBL6458054.1"/>
    </source>
</evidence>
<organism evidence="2 3">
    <name type="scientific">Belnapia mucosa</name>
    <dbReference type="NCBI Taxonomy" id="2804532"/>
    <lineage>
        <taxon>Bacteria</taxon>
        <taxon>Pseudomonadati</taxon>
        <taxon>Pseudomonadota</taxon>
        <taxon>Alphaproteobacteria</taxon>
        <taxon>Acetobacterales</taxon>
        <taxon>Roseomonadaceae</taxon>
        <taxon>Belnapia</taxon>
    </lineage>
</organism>
<dbReference type="PANTHER" id="PTHR30632:SF11">
    <property type="entry name" value="BLR4797 PROTEIN"/>
    <property type="match status" value="1"/>
</dbReference>
<comment type="caution">
    <text evidence="2">The sequence shown here is derived from an EMBL/GenBank/DDBJ whole genome shotgun (WGS) entry which is preliminary data.</text>
</comment>
<gene>
    <name evidence="2" type="ORF">JMJ55_22210</name>
</gene>
<dbReference type="SUPFAM" id="SSF53850">
    <property type="entry name" value="Periplasmic binding protein-like II"/>
    <property type="match status" value="1"/>
</dbReference>